<keyword evidence="2" id="KW-1185">Reference proteome</keyword>
<protein>
    <submittedName>
        <fullName evidence="1">Uncharacterized protein</fullName>
    </submittedName>
</protein>
<proteinExistence type="predicted"/>
<comment type="caution">
    <text evidence="1">The sequence shown here is derived from an EMBL/GenBank/DDBJ whole genome shotgun (WGS) entry which is preliminary data.</text>
</comment>
<sequence>MLVSRGDVWPEQGYERSLEFYQPPKEDGSDVQLEIESRSERIQLIAPFEKWGGQDVQEVETLIKVKGKCSEF</sequence>
<accession>A0ACC2XIH0</accession>
<evidence type="ECO:0000313" key="1">
    <source>
        <dbReference type="EMBL" id="KAJ9123423.1"/>
    </source>
</evidence>
<dbReference type="EMBL" id="JASBWU010000003">
    <property type="protein sequence ID" value="KAJ9123423.1"/>
    <property type="molecule type" value="Genomic_DNA"/>
</dbReference>
<reference evidence="1" key="1">
    <citation type="submission" date="2023-04" db="EMBL/GenBank/DDBJ databases">
        <title>Draft Genome sequencing of Naganishia species isolated from polar environments using Oxford Nanopore Technology.</title>
        <authorList>
            <person name="Leo P."/>
            <person name="Venkateswaran K."/>
        </authorList>
    </citation>
    <scope>NUCLEOTIDE SEQUENCE</scope>
    <source>
        <strain evidence="1">MNA-CCFEE 5425</strain>
    </source>
</reference>
<organism evidence="1 2">
    <name type="scientific">Naganishia vaughanmartiniae</name>
    <dbReference type="NCBI Taxonomy" id="1424756"/>
    <lineage>
        <taxon>Eukaryota</taxon>
        <taxon>Fungi</taxon>
        <taxon>Dikarya</taxon>
        <taxon>Basidiomycota</taxon>
        <taxon>Agaricomycotina</taxon>
        <taxon>Tremellomycetes</taxon>
        <taxon>Filobasidiales</taxon>
        <taxon>Filobasidiaceae</taxon>
        <taxon>Naganishia</taxon>
    </lineage>
</organism>
<evidence type="ECO:0000313" key="2">
    <source>
        <dbReference type="Proteomes" id="UP001243375"/>
    </source>
</evidence>
<name>A0ACC2XIH0_9TREE</name>
<gene>
    <name evidence="1" type="ORF">QFC22_001625</name>
</gene>
<dbReference type="Proteomes" id="UP001243375">
    <property type="component" value="Unassembled WGS sequence"/>
</dbReference>